<gene>
    <name evidence="7" type="ORF">HELGO_WM1499</name>
</gene>
<keyword evidence="5 6" id="KW-0472">Membrane</keyword>
<feature type="transmembrane region" description="Helical" evidence="6">
    <location>
        <begin position="220"/>
        <end position="237"/>
    </location>
</feature>
<dbReference type="Pfam" id="PF01943">
    <property type="entry name" value="Polysacc_synt"/>
    <property type="match status" value="1"/>
</dbReference>
<comment type="subcellular location">
    <subcellularLocation>
        <location evidence="1">Cell membrane</location>
        <topology evidence="1">Multi-pass membrane protein</topology>
    </subcellularLocation>
</comment>
<evidence type="ECO:0000256" key="6">
    <source>
        <dbReference type="SAM" id="Phobius"/>
    </source>
</evidence>
<name>A0A6S6TZ65_9BACT</name>
<organism evidence="7">
    <name type="scientific">uncultured Sulfurovum sp</name>
    <dbReference type="NCBI Taxonomy" id="269237"/>
    <lineage>
        <taxon>Bacteria</taxon>
        <taxon>Pseudomonadati</taxon>
        <taxon>Campylobacterota</taxon>
        <taxon>Epsilonproteobacteria</taxon>
        <taxon>Campylobacterales</taxon>
        <taxon>Sulfurovaceae</taxon>
        <taxon>Sulfurovum</taxon>
        <taxon>environmental samples</taxon>
    </lineage>
</organism>
<protein>
    <submittedName>
        <fullName evidence="7">O-antigen flippase</fullName>
    </submittedName>
</protein>
<dbReference type="PANTHER" id="PTHR30250:SF30">
    <property type="entry name" value="LIPID III FLIPPASE"/>
    <property type="match status" value="1"/>
</dbReference>
<accession>A0A6S6TZ65</accession>
<feature type="transmembrane region" description="Helical" evidence="6">
    <location>
        <begin position="118"/>
        <end position="139"/>
    </location>
</feature>
<dbReference type="AlphaFoldDB" id="A0A6S6TZ65"/>
<feature type="transmembrane region" description="Helical" evidence="6">
    <location>
        <begin position="174"/>
        <end position="199"/>
    </location>
</feature>
<sequence>MTLIKTSILTAIATIIRVITSFIINKLISIYIGPSGLALIGQLQNFITITTTFSKGAISQGVIKYTAEYFDDNHKKNKIFSTAVIITLCSSIIVGIFLNFFSNYFSEVILKSNEYNHLFLSFSFLIILFAFNTLILSILNGQKEIKKYVLINIVSSVFSLVFTSFLIIKFGLLGALYALILNQSIIFFITLLFMINSAWFSVKDFMGGWDKSSGIKLGKFALMAVVTALTIPVSHLIVREYIGTNLSWDAAGYWQSIWYISTMYLMVVTTSLGIYYLPKLSEIKDNKLLKIEIFNGYKIIMPIVSALALSIYIFREDIIYIAFTDKFLPMLELFKWQLIGDIIKIASWLLSTLMLAKAMTKIFVITEILFSISFTVLSIIFINYFGLIGITYAYSLNYLLYLILMIVIFRRRFI</sequence>
<feature type="transmembrane region" description="Helical" evidence="6">
    <location>
        <begin position="391"/>
        <end position="409"/>
    </location>
</feature>
<evidence type="ECO:0000256" key="4">
    <source>
        <dbReference type="ARBA" id="ARBA00022989"/>
    </source>
</evidence>
<dbReference type="EMBL" id="CACVAP010000093">
    <property type="protein sequence ID" value="CAA6820506.1"/>
    <property type="molecule type" value="Genomic_DNA"/>
</dbReference>
<evidence type="ECO:0000256" key="3">
    <source>
        <dbReference type="ARBA" id="ARBA00022692"/>
    </source>
</evidence>
<evidence type="ECO:0000256" key="2">
    <source>
        <dbReference type="ARBA" id="ARBA00022475"/>
    </source>
</evidence>
<evidence type="ECO:0000313" key="7">
    <source>
        <dbReference type="EMBL" id="CAA6820506.1"/>
    </source>
</evidence>
<keyword evidence="3 6" id="KW-0812">Transmembrane</keyword>
<dbReference type="InterPro" id="IPR002797">
    <property type="entry name" value="Polysacc_synth"/>
</dbReference>
<keyword evidence="4 6" id="KW-1133">Transmembrane helix</keyword>
<feature type="transmembrane region" description="Helical" evidence="6">
    <location>
        <begin position="257"/>
        <end position="277"/>
    </location>
</feature>
<feature type="transmembrane region" description="Helical" evidence="6">
    <location>
        <begin position="148"/>
        <end position="168"/>
    </location>
</feature>
<proteinExistence type="predicted"/>
<evidence type="ECO:0000256" key="1">
    <source>
        <dbReference type="ARBA" id="ARBA00004651"/>
    </source>
</evidence>
<dbReference type="GO" id="GO:0009246">
    <property type="term" value="P:enterobacterial common antigen biosynthetic process"/>
    <property type="evidence" value="ECO:0007669"/>
    <property type="project" value="InterPro"/>
</dbReference>
<feature type="transmembrane region" description="Helical" evidence="6">
    <location>
        <begin position="297"/>
        <end position="314"/>
    </location>
</feature>
<dbReference type="CDD" id="cd13125">
    <property type="entry name" value="MATE_like_10"/>
    <property type="match status" value="1"/>
</dbReference>
<feature type="transmembrane region" description="Helical" evidence="6">
    <location>
        <begin position="362"/>
        <end position="385"/>
    </location>
</feature>
<reference evidence="7" key="1">
    <citation type="submission" date="2020-01" db="EMBL/GenBank/DDBJ databases">
        <authorList>
            <person name="Meier V. D."/>
            <person name="Meier V D."/>
        </authorList>
    </citation>
    <scope>NUCLEOTIDE SEQUENCE</scope>
    <source>
        <strain evidence="7">HLG_WM_MAG_06</strain>
    </source>
</reference>
<dbReference type="InterPro" id="IPR050833">
    <property type="entry name" value="Poly_Biosynth_Transport"/>
</dbReference>
<dbReference type="PANTHER" id="PTHR30250">
    <property type="entry name" value="PST FAMILY PREDICTED COLANIC ACID TRANSPORTER"/>
    <property type="match status" value="1"/>
</dbReference>
<feature type="transmembrane region" description="Helical" evidence="6">
    <location>
        <begin position="79"/>
        <end position="98"/>
    </location>
</feature>
<keyword evidence="2" id="KW-1003">Cell membrane</keyword>
<dbReference type="InterPro" id="IPR044550">
    <property type="entry name" value="WzxE"/>
</dbReference>
<dbReference type="GO" id="GO:0005886">
    <property type="term" value="C:plasma membrane"/>
    <property type="evidence" value="ECO:0007669"/>
    <property type="project" value="UniProtKB-SubCell"/>
</dbReference>
<evidence type="ECO:0000256" key="5">
    <source>
        <dbReference type="ARBA" id="ARBA00023136"/>
    </source>
</evidence>